<accession>A0A7L7KQT3</accession>
<proteinExistence type="predicted"/>
<keyword evidence="1" id="KW-0812">Transmembrane</keyword>
<feature type="transmembrane region" description="Helical" evidence="1">
    <location>
        <begin position="48"/>
        <end position="66"/>
    </location>
</feature>
<organism evidence="2 3">
    <name type="scientific">Candidatus Xianfuyuplasma coldseepsis</name>
    <dbReference type="NCBI Taxonomy" id="2782163"/>
    <lineage>
        <taxon>Bacteria</taxon>
        <taxon>Bacillati</taxon>
        <taxon>Mycoplasmatota</taxon>
        <taxon>Mollicutes</taxon>
        <taxon>Candidatus Izemoplasmatales</taxon>
        <taxon>Candidatus Izemoplasmataceae</taxon>
        <taxon>Candidatus Xianfuyuplasma</taxon>
    </lineage>
</organism>
<keyword evidence="1" id="KW-0472">Membrane</keyword>
<keyword evidence="1" id="KW-1133">Transmembrane helix</keyword>
<dbReference type="Proteomes" id="UP000514720">
    <property type="component" value="Chromosome"/>
</dbReference>
<dbReference type="EMBL" id="CP048914">
    <property type="protein sequence ID" value="QMS85083.1"/>
    <property type="molecule type" value="Genomic_DNA"/>
</dbReference>
<name>A0A7L7KQT3_9MOLU</name>
<protein>
    <submittedName>
        <fullName evidence="2">Uncharacterized protein</fullName>
    </submittedName>
</protein>
<dbReference type="KEGG" id="xcl:G4Z02_04780"/>
<keyword evidence="3" id="KW-1185">Reference proteome</keyword>
<feature type="transmembrane region" description="Helical" evidence="1">
    <location>
        <begin position="20"/>
        <end position="42"/>
    </location>
</feature>
<evidence type="ECO:0000313" key="2">
    <source>
        <dbReference type="EMBL" id="QMS85083.1"/>
    </source>
</evidence>
<dbReference type="RefSeq" id="WP_258876852.1">
    <property type="nucleotide sequence ID" value="NZ_CP048914.1"/>
</dbReference>
<evidence type="ECO:0000313" key="3">
    <source>
        <dbReference type="Proteomes" id="UP000514720"/>
    </source>
</evidence>
<sequence length="152" mass="17549">MNETKFNSTYFFETIVQQLLTLAMNFPAMYTTLWTAIILWIVNVDNLLIVYAALVVGVILKLVFTMTSKSKALKSEWFVIGVDLGIALLIVFINGFIIEIIVLVLSALYLLYYSYVMTISYTRLGHNTEEILHDLRHRHEKQNKQANKGKKR</sequence>
<reference evidence="2 3" key="1">
    <citation type="submission" date="2020-02" db="EMBL/GenBank/DDBJ databases">
        <authorList>
            <person name="Zheng R.K."/>
            <person name="Sun C.M."/>
        </authorList>
    </citation>
    <scope>NUCLEOTIDE SEQUENCE [LARGE SCALE GENOMIC DNA]</scope>
    <source>
        <strain evidence="3">zrk13</strain>
    </source>
</reference>
<gene>
    <name evidence="2" type="ORF">G4Z02_04780</name>
</gene>
<feature type="transmembrane region" description="Helical" evidence="1">
    <location>
        <begin position="78"/>
        <end position="111"/>
    </location>
</feature>
<evidence type="ECO:0000256" key="1">
    <source>
        <dbReference type="SAM" id="Phobius"/>
    </source>
</evidence>
<dbReference type="AlphaFoldDB" id="A0A7L7KQT3"/>